<keyword evidence="2" id="KW-1185">Reference proteome</keyword>
<proteinExistence type="predicted"/>
<organism evidence="1 2">
    <name type="scientific">Fictibacillus barbaricus</name>
    <dbReference type="NCBI Taxonomy" id="182136"/>
    <lineage>
        <taxon>Bacteria</taxon>
        <taxon>Bacillati</taxon>
        <taxon>Bacillota</taxon>
        <taxon>Bacilli</taxon>
        <taxon>Bacillales</taxon>
        <taxon>Fictibacillaceae</taxon>
        <taxon>Fictibacillus</taxon>
    </lineage>
</organism>
<dbReference type="EMBL" id="JAVDWA010000004">
    <property type="protein sequence ID" value="MDR7073668.1"/>
    <property type="molecule type" value="Genomic_DNA"/>
</dbReference>
<sequence>MGIINLLENEYEIFGARWKEEPHVLFTDFGEKRLRYWSDEQLLKWHLKWRDESFKGSSAVPDRMIRTRDGGYAVFDGRHWVTLHDCADTPFGCEEVGKWGQFIGHLLNASVKQEIPFPVEAKPVLDFENCLEKLKLYGEGNFHNLNVSIVEARKRIQFAEVLQNKAAQTPMPVLEKEISIINGKRIFHFLFYEGGDSKPVRGYGPIRKFLLEWLLQTSPLSLKMLLDEIHSLFSLSEKQGLLLLAEITMPWELEDCVNLLENSSLEKMVEGMNRYERLWEDNRILLKTVTEWFEDNRRKVAL</sequence>
<evidence type="ECO:0000313" key="1">
    <source>
        <dbReference type="EMBL" id="MDR7073668.1"/>
    </source>
</evidence>
<accession>A0ABU1U2J2</accession>
<dbReference type="Proteomes" id="UP001258181">
    <property type="component" value="Unassembled WGS sequence"/>
</dbReference>
<comment type="caution">
    <text evidence="1">The sequence shown here is derived from an EMBL/GenBank/DDBJ whole genome shotgun (WGS) entry which is preliminary data.</text>
</comment>
<evidence type="ECO:0000313" key="2">
    <source>
        <dbReference type="Proteomes" id="UP001258181"/>
    </source>
</evidence>
<dbReference type="RefSeq" id="WP_310259304.1">
    <property type="nucleotide sequence ID" value="NZ_JAVDWA010000004.1"/>
</dbReference>
<reference evidence="1 2" key="1">
    <citation type="submission" date="2023-07" db="EMBL/GenBank/DDBJ databases">
        <title>Sorghum-associated microbial communities from plants grown in Nebraska, USA.</title>
        <authorList>
            <person name="Schachtman D."/>
        </authorList>
    </citation>
    <scope>NUCLEOTIDE SEQUENCE [LARGE SCALE GENOMIC DNA]</scope>
    <source>
        <strain evidence="1 2">BE211</strain>
    </source>
</reference>
<name>A0ABU1U2J2_9BACL</name>
<gene>
    <name evidence="1" type="ORF">J2X07_002655</name>
</gene>
<protein>
    <submittedName>
        <fullName evidence="1">Uncharacterized protein</fullName>
    </submittedName>
</protein>